<evidence type="ECO:0000313" key="2">
    <source>
        <dbReference type="EMBL" id="EIM80136.1"/>
    </source>
</evidence>
<dbReference type="GeneID" id="18807524"/>
<proteinExistence type="predicted"/>
<dbReference type="OMA" id="WTFDTWN"/>
<dbReference type="KEGG" id="shs:STEHIDRAFT_87701"/>
<keyword evidence="3" id="KW-1185">Reference proteome</keyword>
<reference evidence="3" key="1">
    <citation type="journal article" date="2012" name="Science">
        <title>The Paleozoic origin of enzymatic lignin decomposition reconstructed from 31 fungal genomes.</title>
        <authorList>
            <person name="Floudas D."/>
            <person name="Binder M."/>
            <person name="Riley R."/>
            <person name="Barry K."/>
            <person name="Blanchette R.A."/>
            <person name="Henrissat B."/>
            <person name="Martinez A.T."/>
            <person name="Otillar R."/>
            <person name="Spatafora J.W."/>
            <person name="Yadav J.S."/>
            <person name="Aerts A."/>
            <person name="Benoit I."/>
            <person name="Boyd A."/>
            <person name="Carlson A."/>
            <person name="Copeland A."/>
            <person name="Coutinho P.M."/>
            <person name="de Vries R.P."/>
            <person name="Ferreira P."/>
            <person name="Findley K."/>
            <person name="Foster B."/>
            <person name="Gaskell J."/>
            <person name="Glotzer D."/>
            <person name="Gorecki P."/>
            <person name="Heitman J."/>
            <person name="Hesse C."/>
            <person name="Hori C."/>
            <person name="Igarashi K."/>
            <person name="Jurgens J.A."/>
            <person name="Kallen N."/>
            <person name="Kersten P."/>
            <person name="Kohler A."/>
            <person name="Kuees U."/>
            <person name="Kumar T.K.A."/>
            <person name="Kuo A."/>
            <person name="LaButti K."/>
            <person name="Larrondo L.F."/>
            <person name="Lindquist E."/>
            <person name="Ling A."/>
            <person name="Lombard V."/>
            <person name="Lucas S."/>
            <person name="Lundell T."/>
            <person name="Martin R."/>
            <person name="McLaughlin D.J."/>
            <person name="Morgenstern I."/>
            <person name="Morin E."/>
            <person name="Murat C."/>
            <person name="Nagy L.G."/>
            <person name="Nolan M."/>
            <person name="Ohm R.A."/>
            <person name="Patyshakuliyeva A."/>
            <person name="Rokas A."/>
            <person name="Ruiz-Duenas F.J."/>
            <person name="Sabat G."/>
            <person name="Salamov A."/>
            <person name="Samejima M."/>
            <person name="Schmutz J."/>
            <person name="Slot J.C."/>
            <person name="St John F."/>
            <person name="Stenlid J."/>
            <person name="Sun H."/>
            <person name="Sun S."/>
            <person name="Syed K."/>
            <person name="Tsang A."/>
            <person name="Wiebenga A."/>
            <person name="Young D."/>
            <person name="Pisabarro A."/>
            <person name="Eastwood D.C."/>
            <person name="Martin F."/>
            <person name="Cullen D."/>
            <person name="Grigoriev I.V."/>
            <person name="Hibbett D.S."/>
        </authorList>
    </citation>
    <scope>NUCLEOTIDE SEQUENCE [LARGE SCALE GENOMIC DNA]</scope>
    <source>
        <strain evidence="3">FP-91666</strain>
    </source>
</reference>
<dbReference type="OrthoDB" id="2527403at2759"/>
<dbReference type="eggNOG" id="ENOG502RNIV">
    <property type="taxonomic scope" value="Eukaryota"/>
</dbReference>
<dbReference type="InterPro" id="IPR018803">
    <property type="entry name" value="Ish1/Msc1-like"/>
</dbReference>
<dbReference type="Proteomes" id="UP000053927">
    <property type="component" value="Unassembled WGS sequence"/>
</dbReference>
<dbReference type="Pfam" id="PF10281">
    <property type="entry name" value="Ish1"/>
    <property type="match status" value="4"/>
</dbReference>
<evidence type="ECO:0000313" key="3">
    <source>
        <dbReference type="Proteomes" id="UP000053927"/>
    </source>
</evidence>
<accession>R7RXK3</accession>
<feature type="chain" id="PRO_5004443677" evidence="1">
    <location>
        <begin position="19"/>
        <end position="481"/>
    </location>
</feature>
<protein>
    <submittedName>
        <fullName evidence="2">Uncharacterized protein</fullName>
    </submittedName>
</protein>
<name>R7RXK3_STEHR</name>
<dbReference type="RefSeq" id="XP_007310749.1">
    <property type="nucleotide sequence ID" value="XM_007310687.1"/>
</dbReference>
<dbReference type="EMBL" id="JH687399">
    <property type="protein sequence ID" value="EIM80136.1"/>
    <property type="molecule type" value="Genomic_DNA"/>
</dbReference>
<dbReference type="AlphaFoldDB" id="R7RXK3"/>
<gene>
    <name evidence="2" type="ORF">STEHIDRAFT_87701</name>
</gene>
<organism evidence="2 3">
    <name type="scientific">Stereum hirsutum (strain FP-91666)</name>
    <name type="common">White-rot fungus</name>
    <dbReference type="NCBI Taxonomy" id="721885"/>
    <lineage>
        <taxon>Eukaryota</taxon>
        <taxon>Fungi</taxon>
        <taxon>Dikarya</taxon>
        <taxon>Basidiomycota</taxon>
        <taxon>Agaricomycotina</taxon>
        <taxon>Agaricomycetes</taxon>
        <taxon>Russulales</taxon>
        <taxon>Stereaceae</taxon>
        <taxon>Stereum</taxon>
    </lineage>
</organism>
<evidence type="ECO:0000256" key="1">
    <source>
        <dbReference type="SAM" id="SignalP"/>
    </source>
</evidence>
<keyword evidence="1" id="KW-0732">Signal</keyword>
<sequence length="481" mass="54491">MKFSALLAFSLFALGAQASWFGSDTPTYQTWDTKQLTSWLKEHNVQIPKGTTSQKDLQELVKSNWASTQAFTAEQYAGAQKAFQNLKDSAFDTWDESTLRQFLLEQGVVNPSGPREQLVLLAKQRYKDYQSAASSLSYQASTGVYGSPAYQATQSISSAIAAATNTVGRQLDDSKDYVYSSWDDNRLRTFLEEKGVLKTKQEATRDEMLKMMKDSYAKVTDPVWNAWSDSYLNEWLYEHRVYPHNDVPPPRPTLAERMKNYYYDSTTHVWDSWTDSELKAWLVEHNIIKSDAQIKREKLQKLVGDNYSHAEDVAWASWRDSDIRAWLVSNGYLSDDEASKMSREHLVKLINTKYKDSSAKASAYLVWPDARLRAYLREHGVSEDALPTTRPGLLQEVRIRYVQASTRTDEFIQRIRDSLNSGIHIAEDKLAQVVDLLSGSTERAKERAADNVDWATSKGAKGTATVKSAAAEASVKAKYDL</sequence>
<feature type="signal peptide" evidence="1">
    <location>
        <begin position="1"/>
        <end position="18"/>
    </location>
</feature>